<dbReference type="AlphaFoldDB" id="A0A918ZGN6"/>
<reference evidence="1" key="2">
    <citation type="submission" date="2020-09" db="EMBL/GenBank/DDBJ databases">
        <authorList>
            <person name="Sun Q."/>
            <person name="Ohkuma M."/>
        </authorList>
    </citation>
    <scope>NUCLEOTIDE SEQUENCE</scope>
    <source>
        <strain evidence="1">JCM 3302</strain>
    </source>
</reference>
<comment type="caution">
    <text evidence="1">The sequence shown here is derived from an EMBL/GenBank/DDBJ whole genome shotgun (WGS) entry which is preliminary data.</text>
</comment>
<accession>A0A918ZGN6</accession>
<keyword evidence="2" id="KW-1185">Reference proteome</keyword>
<organism evidence="1 2">
    <name type="scientific">Streptomyces spiralis</name>
    <dbReference type="NCBI Taxonomy" id="66376"/>
    <lineage>
        <taxon>Bacteria</taxon>
        <taxon>Bacillati</taxon>
        <taxon>Actinomycetota</taxon>
        <taxon>Actinomycetes</taxon>
        <taxon>Kitasatosporales</taxon>
        <taxon>Streptomycetaceae</taxon>
        <taxon>Streptomyces</taxon>
    </lineage>
</organism>
<reference evidence="1" key="1">
    <citation type="journal article" date="2014" name="Int. J. Syst. Evol. Microbiol.">
        <title>Complete genome sequence of Corynebacterium casei LMG S-19264T (=DSM 44701T), isolated from a smear-ripened cheese.</title>
        <authorList>
            <consortium name="US DOE Joint Genome Institute (JGI-PGF)"/>
            <person name="Walter F."/>
            <person name="Albersmeier A."/>
            <person name="Kalinowski J."/>
            <person name="Ruckert C."/>
        </authorList>
    </citation>
    <scope>NUCLEOTIDE SEQUENCE</scope>
    <source>
        <strain evidence="1">JCM 3302</strain>
    </source>
</reference>
<evidence type="ECO:0000313" key="2">
    <source>
        <dbReference type="Proteomes" id="UP000641386"/>
    </source>
</evidence>
<dbReference type="Proteomes" id="UP000641386">
    <property type="component" value="Unassembled WGS sequence"/>
</dbReference>
<gene>
    <name evidence="1" type="ORF">GCM10014715_01230</name>
</gene>
<sequence>MTARAGEPFALDRALRDVDGLLAADIPARGPTTSEDDPVRGEWSVTRGEGFVLVPLWESASLVGVYAPEWNKAEETAHGHLAALAGALDRRWGAHRPVGMRVPLFRRIAGEPMPPFFEALCARDLLGDLAVWGPLPAGSGRRDRWLAVSVNQSDGDAPFVLAAAVTDHPLVELEDG</sequence>
<name>A0A918ZGN6_9ACTN</name>
<dbReference type="RefSeq" id="WP_189895543.1">
    <property type="nucleotide sequence ID" value="NZ_BNBC01000001.1"/>
</dbReference>
<proteinExistence type="predicted"/>
<dbReference type="EMBL" id="BNBC01000001">
    <property type="protein sequence ID" value="GHE52341.1"/>
    <property type="molecule type" value="Genomic_DNA"/>
</dbReference>
<protein>
    <submittedName>
        <fullName evidence="1">Uncharacterized protein</fullName>
    </submittedName>
</protein>
<evidence type="ECO:0000313" key="1">
    <source>
        <dbReference type="EMBL" id="GHE52341.1"/>
    </source>
</evidence>